<feature type="region of interest" description="Disordered" evidence="2">
    <location>
        <begin position="31"/>
        <end position="56"/>
    </location>
</feature>
<dbReference type="InterPro" id="IPR011990">
    <property type="entry name" value="TPR-like_helical_dom_sf"/>
</dbReference>
<feature type="compositionally biased region" description="Acidic residues" evidence="2">
    <location>
        <begin position="640"/>
        <end position="651"/>
    </location>
</feature>
<dbReference type="Gene3D" id="1.25.40.10">
    <property type="entry name" value="Tetratricopeptide repeat domain"/>
    <property type="match status" value="2"/>
</dbReference>
<feature type="compositionally biased region" description="Basic and acidic residues" evidence="2">
    <location>
        <begin position="502"/>
        <end position="512"/>
    </location>
</feature>
<comment type="similarity">
    <text evidence="1">Belongs to the PPR family. P subfamily.</text>
</comment>
<feature type="region of interest" description="Disordered" evidence="2">
    <location>
        <begin position="213"/>
        <end position="242"/>
    </location>
</feature>
<evidence type="ECO:0000256" key="1">
    <source>
        <dbReference type="ARBA" id="ARBA00007626"/>
    </source>
</evidence>
<protein>
    <recommendedName>
        <fullName evidence="5">Pentatricopeptide repeat protein</fullName>
    </recommendedName>
</protein>
<dbReference type="PANTHER" id="PTHR46128">
    <property type="entry name" value="MITOCHONDRIAL GROUP I INTRON SPLICING FACTOR CCM1"/>
    <property type="match status" value="1"/>
</dbReference>
<name>A0A9P6MHX0_9FUNG</name>
<dbReference type="Proteomes" id="UP000703661">
    <property type="component" value="Unassembled WGS sequence"/>
</dbReference>
<feature type="region of interest" description="Disordered" evidence="2">
    <location>
        <begin position="70"/>
        <end position="103"/>
    </location>
</feature>
<comment type="caution">
    <text evidence="3">The sequence shown here is derived from an EMBL/GenBank/DDBJ whole genome shotgun (WGS) entry which is preliminary data.</text>
</comment>
<evidence type="ECO:0000313" key="4">
    <source>
        <dbReference type="Proteomes" id="UP000703661"/>
    </source>
</evidence>
<feature type="region of interest" description="Disordered" evidence="2">
    <location>
        <begin position="626"/>
        <end position="688"/>
    </location>
</feature>
<feature type="non-terminal residue" evidence="3">
    <location>
        <position position="789"/>
    </location>
</feature>
<accession>A0A9P6MHX0</accession>
<evidence type="ECO:0000313" key="3">
    <source>
        <dbReference type="EMBL" id="KAG0001226.1"/>
    </source>
</evidence>
<feature type="compositionally biased region" description="Low complexity" evidence="2">
    <location>
        <begin position="213"/>
        <end position="234"/>
    </location>
</feature>
<organism evidence="3 4">
    <name type="scientific">Entomortierella chlamydospora</name>
    <dbReference type="NCBI Taxonomy" id="101097"/>
    <lineage>
        <taxon>Eukaryota</taxon>
        <taxon>Fungi</taxon>
        <taxon>Fungi incertae sedis</taxon>
        <taxon>Mucoromycota</taxon>
        <taxon>Mortierellomycotina</taxon>
        <taxon>Mortierellomycetes</taxon>
        <taxon>Mortierellales</taxon>
        <taxon>Mortierellaceae</taxon>
        <taxon>Entomortierella</taxon>
    </lineage>
</organism>
<reference evidence="3" key="1">
    <citation type="journal article" date="2020" name="Fungal Divers.">
        <title>Resolving the Mortierellaceae phylogeny through synthesis of multi-gene phylogenetics and phylogenomics.</title>
        <authorList>
            <person name="Vandepol N."/>
            <person name="Liber J."/>
            <person name="Desiro A."/>
            <person name="Na H."/>
            <person name="Kennedy M."/>
            <person name="Barry K."/>
            <person name="Grigoriev I.V."/>
            <person name="Miller A.N."/>
            <person name="O'Donnell K."/>
            <person name="Stajich J.E."/>
            <person name="Bonito G."/>
        </authorList>
    </citation>
    <scope>NUCLEOTIDE SEQUENCE</scope>
    <source>
        <strain evidence="3">NRRL 2769</strain>
    </source>
</reference>
<feature type="region of interest" description="Disordered" evidence="2">
    <location>
        <begin position="489"/>
        <end position="512"/>
    </location>
</feature>
<dbReference type="EMBL" id="JAAAID010003060">
    <property type="protein sequence ID" value="KAG0001226.1"/>
    <property type="molecule type" value="Genomic_DNA"/>
</dbReference>
<feature type="compositionally biased region" description="Polar residues" evidence="2">
    <location>
        <begin position="659"/>
        <end position="668"/>
    </location>
</feature>
<feature type="region of interest" description="Disordered" evidence="2">
    <location>
        <begin position="169"/>
        <end position="188"/>
    </location>
</feature>
<feature type="compositionally biased region" description="Polar residues" evidence="2">
    <location>
        <begin position="85"/>
        <end position="94"/>
    </location>
</feature>
<gene>
    <name evidence="3" type="ORF">BGZ80_006220</name>
</gene>
<evidence type="ECO:0000256" key="2">
    <source>
        <dbReference type="SAM" id="MobiDB-lite"/>
    </source>
</evidence>
<keyword evidence="4" id="KW-1185">Reference proteome</keyword>
<dbReference type="PANTHER" id="PTHR46128:SF329">
    <property type="entry name" value="MITOCHONDRIAL GROUP I INTRON SPLICING FACTOR DMR1"/>
    <property type="match status" value="1"/>
</dbReference>
<sequence length="789" mass="89696">MSMYICRQCALQRGSFKAATIRIQKNLVNGTLPQPRRSVPSRFQSSLSPNKPPLIKKESATEAAADLAKVASSHPRARQSRRKTSQPPKSANPTPSVPYATSKLRGLHIKETRERIDLLISRLEIDQLYLEFWKICCTESLLDQRGIWRSPFKDDSRLESFYRAFNSPVPPKHSTYPNDPDQGDSQIPPSRVIIQYNDSLRKKFTLPALASSTTSASASSPPSASTPLPLQSPSRLEKSSIESLKDEKEEVLNYHLNFIGTSHAKRLLQIHHYLEQVLGLRIGYYPRVALVVALASRGDMITVQKIFQRWQQFSFQHQNPNKGTQGPETGGKEMYSAVIRGLVGRNFHDPERLLYFKTKDYATGIRSRGITQMYAALELFYDLVRRGGTPTFETYHSLVTGLACFKNDIEAAELLLDHMIMMKKKPYAPVLHIMCREYARRKDFKAAERIFGMLKEYNVPTKAITCNVMLRAVFQMSTVDALQYLSQSADSDDSKGSSNDSPRLDSEDLDARARHLKRQKIKQLREYMRENQVSPDEATFSTLFYGYGHLEDGYPDLKAVMSEMAQQQSPKIESNMVILNSLLFAHLNHGKVNTAESILDQILQSTHPVHDSTEWLESHQRLGWRKQRLQSSSPFRRSQEEEEEDDGEEEATGDREFESLSNEDTVATTPDAPEPNNERKEDTPRPVLMVPGKGVFHALMLGYIDKGDITGMERVLDKMIQANQQQQQIQLLRASKYRITGPFVPLVDLKADEYTANIMLLGYLTLRDFDKADNILNLIRSRPDWASNS</sequence>
<proteinExistence type="inferred from homology"/>
<dbReference type="InterPro" id="IPR050872">
    <property type="entry name" value="PPR_P_subfamily"/>
</dbReference>
<dbReference type="AlphaFoldDB" id="A0A9P6MHX0"/>
<feature type="compositionally biased region" description="Basic residues" evidence="2">
    <location>
        <begin position="75"/>
        <end position="84"/>
    </location>
</feature>
<evidence type="ECO:0008006" key="5">
    <source>
        <dbReference type="Google" id="ProtNLM"/>
    </source>
</evidence>